<dbReference type="SUPFAM" id="SSF48403">
    <property type="entry name" value="Ankyrin repeat"/>
    <property type="match status" value="1"/>
</dbReference>
<dbReference type="PROSITE" id="PS50088">
    <property type="entry name" value="ANK_REPEAT"/>
    <property type="match status" value="3"/>
</dbReference>
<dbReference type="VEuPathDB" id="TrichDB:TVAG_047850"/>
<dbReference type="KEGG" id="tva:4768964"/>
<dbReference type="InParanoid" id="A2E8I8"/>
<protein>
    <recommendedName>
        <fullName evidence="2">DUF3447 domain-containing protein</fullName>
    </recommendedName>
</protein>
<dbReference type="eggNOG" id="KOG4412">
    <property type="taxonomic scope" value="Eukaryota"/>
</dbReference>
<sequence length="435" mass="51678">MSEKDIDPNKYSEFRSAYNYYIDSYNTLYRLKTENEEELNRIYKIIKTELIDSNKHSPQRILQNILDIIPYNSRYTKSYLKLAERLYDEYHITEVNDIKDISNHNFYKEYEIQLNKYSDFDKFVSENTIYGAIMFNDIEKFIPFTEREGFNKNQELKSKLYPDSDKGYSLLELCCYHGSVDCFKLLRTKFNSEITQTCLNLSFLGGNPEIMSECLKYQKPRDECMKYAIISHNIDFVTFLMYEYNIKIDVEYCGLYKNLESFLVYFDKTNDINKCFIYSAMFDVTSLCEYFLSRGANMNFKNEDRKTVLHYAAQFCRKEIMELFIPHGAYINEKDKYGKTALYYALRSSNKEIVAFLLSYGATIFPKRRNGKKALHLAVKYSSKEIVELFLHFGANISEEDLFKKPLSIMQQYIIEKKQPNFLFHMVQISMKNLT</sequence>
<gene>
    <name evidence="3" type="ORF">TVAG_410250</name>
</gene>
<dbReference type="PANTHER" id="PTHR24182">
    <property type="entry name" value="ANKYRIN REPEAT AND SOCS BOX CONTAINING 4"/>
    <property type="match status" value="1"/>
</dbReference>
<feature type="repeat" description="ANK" evidence="1">
    <location>
        <begin position="370"/>
        <end position="402"/>
    </location>
</feature>
<feature type="repeat" description="ANK" evidence="1">
    <location>
        <begin position="337"/>
        <end position="369"/>
    </location>
</feature>
<evidence type="ECO:0000313" key="4">
    <source>
        <dbReference type="Proteomes" id="UP000001542"/>
    </source>
</evidence>
<keyword evidence="1" id="KW-0040">ANK repeat</keyword>
<feature type="domain" description="DUF3447" evidence="2">
    <location>
        <begin position="190"/>
        <end position="265"/>
    </location>
</feature>
<reference evidence="3" key="2">
    <citation type="journal article" date="2007" name="Science">
        <title>Draft genome sequence of the sexually transmitted pathogen Trichomonas vaginalis.</title>
        <authorList>
            <person name="Carlton J.M."/>
            <person name="Hirt R.P."/>
            <person name="Silva J.C."/>
            <person name="Delcher A.L."/>
            <person name="Schatz M."/>
            <person name="Zhao Q."/>
            <person name="Wortman J.R."/>
            <person name="Bidwell S.L."/>
            <person name="Alsmark U.C.M."/>
            <person name="Besteiro S."/>
            <person name="Sicheritz-Ponten T."/>
            <person name="Noel C.J."/>
            <person name="Dacks J.B."/>
            <person name="Foster P.G."/>
            <person name="Simillion C."/>
            <person name="Van de Peer Y."/>
            <person name="Miranda-Saavedra D."/>
            <person name="Barton G.J."/>
            <person name="Westrop G.D."/>
            <person name="Mueller S."/>
            <person name="Dessi D."/>
            <person name="Fiori P.L."/>
            <person name="Ren Q."/>
            <person name="Paulsen I."/>
            <person name="Zhang H."/>
            <person name="Bastida-Corcuera F.D."/>
            <person name="Simoes-Barbosa A."/>
            <person name="Brown M.T."/>
            <person name="Hayes R.D."/>
            <person name="Mukherjee M."/>
            <person name="Okumura C.Y."/>
            <person name="Schneider R."/>
            <person name="Smith A.J."/>
            <person name="Vanacova S."/>
            <person name="Villalvazo M."/>
            <person name="Haas B.J."/>
            <person name="Pertea M."/>
            <person name="Feldblyum T.V."/>
            <person name="Utterback T.R."/>
            <person name="Shu C.L."/>
            <person name="Osoegawa K."/>
            <person name="de Jong P.J."/>
            <person name="Hrdy I."/>
            <person name="Horvathova L."/>
            <person name="Zubacova Z."/>
            <person name="Dolezal P."/>
            <person name="Malik S.B."/>
            <person name="Logsdon J.M. Jr."/>
            <person name="Henze K."/>
            <person name="Gupta A."/>
            <person name="Wang C.C."/>
            <person name="Dunne R.L."/>
            <person name="Upcroft J.A."/>
            <person name="Upcroft P."/>
            <person name="White O."/>
            <person name="Salzberg S.L."/>
            <person name="Tang P."/>
            <person name="Chiu C.-H."/>
            <person name="Lee Y.-S."/>
            <person name="Embley T.M."/>
            <person name="Coombs G.H."/>
            <person name="Mottram J.C."/>
            <person name="Tachezy J."/>
            <person name="Fraser-Liggett C.M."/>
            <person name="Johnson P.J."/>
        </authorList>
    </citation>
    <scope>NUCLEOTIDE SEQUENCE [LARGE SCALE GENOMIC DNA]</scope>
    <source>
        <strain evidence="3">G3</strain>
    </source>
</reference>
<dbReference type="RefSeq" id="XP_001323248.1">
    <property type="nucleotide sequence ID" value="XM_001323213.1"/>
</dbReference>
<dbReference type="VEuPathDB" id="TrichDB:TVAGG3_0358800"/>
<dbReference type="InterPro" id="IPR036770">
    <property type="entry name" value="Ankyrin_rpt-contain_sf"/>
</dbReference>
<dbReference type="SMART" id="SM00248">
    <property type="entry name" value="ANK"/>
    <property type="match status" value="5"/>
</dbReference>
<dbReference type="Pfam" id="PF11929">
    <property type="entry name" value="DUF3447"/>
    <property type="match status" value="1"/>
</dbReference>
<proteinExistence type="predicted"/>
<keyword evidence="4" id="KW-1185">Reference proteome</keyword>
<dbReference type="STRING" id="5722.A2E8I8"/>
<dbReference type="PROSITE" id="PS50297">
    <property type="entry name" value="ANK_REP_REGION"/>
    <property type="match status" value="3"/>
</dbReference>
<dbReference type="Pfam" id="PF00023">
    <property type="entry name" value="Ank"/>
    <property type="match status" value="1"/>
</dbReference>
<dbReference type="AlphaFoldDB" id="A2E8I8"/>
<dbReference type="Pfam" id="PF12796">
    <property type="entry name" value="Ank_2"/>
    <property type="match status" value="1"/>
</dbReference>
<dbReference type="InterPro" id="IPR002110">
    <property type="entry name" value="Ankyrin_rpt"/>
</dbReference>
<reference evidence="3" key="1">
    <citation type="submission" date="2006-10" db="EMBL/GenBank/DDBJ databases">
        <authorList>
            <person name="Amadeo P."/>
            <person name="Zhao Q."/>
            <person name="Wortman J."/>
            <person name="Fraser-Liggett C."/>
            <person name="Carlton J."/>
        </authorList>
    </citation>
    <scope>NUCLEOTIDE SEQUENCE</scope>
    <source>
        <strain evidence="3">G3</strain>
    </source>
</reference>
<dbReference type="Gene3D" id="1.25.40.20">
    <property type="entry name" value="Ankyrin repeat-containing domain"/>
    <property type="match status" value="1"/>
</dbReference>
<dbReference type="InterPro" id="IPR020683">
    <property type="entry name" value="DUF3447"/>
</dbReference>
<evidence type="ECO:0000256" key="1">
    <source>
        <dbReference type="PROSITE-ProRule" id="PRU00023"/>
    </source>
</evidence>
<organism evidence="3 4">
    <name type="scientific">Trichomonas vaginalis (strain ATCC PRA-98 / G3)</name>
    <dbReference type="NCBI Taxonomy" id="412133"/>
    <lineage>
        <taxon>Eukaryota</taxon>
        <taxon>Metamonada</taxon>
        <taxon>Parabasalia</taxon>
        <taxon>Trichomonadida</taxon>
        <taxon>Trichomonadidae</taxon>
        <taxon>Trichomonas</taxon>
    </lineage>
</organism>
<evidence type="ECO:0000313" key="3">
    <source>
        <dbReference type="EMBL" id="EAY11025.1"/>
    </source>
</evidence>
<dbReference type="EMBL" id="DS113327">
    <property type="protein sequence ID" value="EAY11025.1"/>
    <property type="molecule type" value="Genomic_DNA"/>
</dbReference>
<accession>A2E8I8</accession>
<dbReference type="PANTHER" id="PTHR24182:SF13">
    <property type="entry name" value="LD18443P"/>
    <property type="match status" value="1"/>
</dbReference>
<name>A2E8I8_TRIV3</name>
<feature type="repeat" description="ANK" evidence="1">
    <location>
        <begin position="304"/>
        <end position="336"/>
    </location>
</feature>
<dbReference type="Proteomes" id="UP000001542">
    <property type="component" value="Unassembled WGS sequence"/>
</dbReference>
<evidence type="ECO:0000259" key="2">
    <source>
        <dbReference type="Pfam" id="PF11929"/>
    </source>
</evidence>